<dbReference type="GO" id="GO:0005524">
    <property type="term" value="F:ATP binding"/>
    <property type="evidence" value="ECO:0007669"/>
    <property type="project" value="UniProtKB-KW"/>
</dbReference>
<dbReference type="GO" id="GO:0005737">
    <property type="term" value="C:cytoplasm"/>
    <property type="evidence" value="ECO:0007669"/>
    <property type="project" value="UniProtKB-SubCell"/>
</dbReference>
<comment type="subcellular location">
    <subcellularLocation>
        <location evidence="9">Cytoplasm</location>
    </subcellularLocation>
</comment>
<feature type="binding site" evidence="9">
    <location>
        <position position="61"/>
    </location>
    <ligand>
        <name>ATP</name>
        <dbReference type="ChEBI" id="CHEBI:30616"/>
    </ligand>
</feature>
<dbReference type="CDD" id="cd01998">
    <property type="entry name" value="MnmA_TRMU-like"/>
    <property type="match status" value="1"/>
</dbReference>
<sequence length="382" mass="42862">MSLRAYSLFHLIEFTGMFNLLRKKNKKKKFKVAVGISGGVDSAVTAALLKEQGYEVIGVHLYCYDEGPYCTAQEDRASAVRVAEHLGIPLKVWDLRKQYKDKVISYFFSEYKAGRTPNPDVMCNREIKFGLFLEKALKELKVDYIATGHYAQIKHSKEGLKLLRGEDSTKDQSYFLYTLGQKQLEHILFPIGDLTKKQVREEAKKLDLPNKSRPDSQGICFIGPVNVSQFLREKLAAKKGPVLTSEGQVIGEHDGVWFFTEGQRHGFRVFKTGLPLYVISKDVKANTLVVGRGLESQIKDFSVENLSFINFNYKTLIMAGRTRVRIRHLGELLPAKIRKLKGSKLLVELARPVSGVAPGQSAVFYQGVEVLGGGVISKTVNL</sequence>
<dbReference type="Proteomes" id="UP000034119">
    <property type="component" value="Unassembled WGS sequence"/>
</dbReference>
<evidence type="ECO:0000256" key="8">
    <source>
        <dbReference type="ARBA" id="ARBA00051542"/>
    </source>
</evidence>
<dbReference type="PATRIC" id="fig|1618342.3.peg.321"/>
<comment type="caution">
    <text evidence="9">Lacks conserved residue(s) required for the propagation of feature annotation.</text>
</comment>
<dbReference type="EC" id="2.8.1.13" evidence="9"/>
<dbReference type="Pfam" id="PF03054">
    <property type="entry name" value="tRNA_Me_trans"/>
    <property type="match status" value="1"/>
</dbReference>
<keyword evidence="1 9" id="KW-0820">tRNA-binding</keyword>
<reference evidence="12 13" key="1">
    <citation type="journal article" date="2015" name="Nature">
        <title>rRNA introns, odd ribosomes, and small enigmatic genomes across a large radiation of phyla.</title>
        <authorList>
            <person name="Brown C.T."/>
            <person name="Hug L.A."/>
            <person name="Thomas B.C."/>
            <person name="Sharon I."/>
            <person name="Castelle C.J."/>
            <person name="Singh A."/>
            <person name="Wilkins M.J."/>
            <person name="Williams K.H."/>
            <person name="Banfield J.F."/>
        </authorList>
    </citation>
    <scope>NUCLEOTIDE SEQUENCE [LARGE SCALE GENOMIC DNA]</scope>
</reference>
<gene>
    <name evidence="9" type="primary">mnmA</name>
    <name evidence="12" type="ORF">UY40_C0007G0019</name>
</gene>
<dbReference type="Gene3D" id="2.30.30.280">
    <property type="entry name" value="Adenine nucleotide alpha hydrolases-like domains"/>
    <property type="match status" value="1"/>
</dbReference>
<evidence type="ECO:0000256" key="6">
    <source>
        <dbReference type="ARBA" id="ARBA00022884"/>
    </source>
</evidence>
<evidence type="ECO:0000256" key="4">
    <source>
        <dbReference type="ARBA" id="ARBA00022741"/>
    </source>
</evidence>
<feature type="disulfide bond" description="Alternate" evidence="9">
    <location>
        <begin position="123"/>
        <end position="220"/>
    </location>
</feature>
<comment type="caution">
    <text evidence="12">The sequence shown here is derived from an EMBL/GenBank/DDBJ whole genome shotgun (WGS) entry which is preliminary data.</text>
</comment>
<organism evidence="12 13">
    <name type="scientific">candidate division CPR1 bacterium GW2011_GWC1_49_13</name>
    <dbReference type="NCBI Taxonomy" id="1618342"/>
    <lineage>
        <taxon>Bacteria</taxon>
        <taxon>candidate division CPR1</taxon>
    </lineage>
</organism>
<dbReference type="EMBL" id="LCPW01000007">
    <property type="protein sequence ID" value="KKW05880.1"/>
    <property type="molecule type" value="Genomic_DNA"/>
</dbReference>
<dbReference type="Pfam" id="PF20259">
    <property type="entry name" value="tRNA_Me_trans_M"/>
    <property type="match status" value="1"/>
</dbReference>
<keyword evidence="6 9" id="KW-0694">RNA-binding</keyword>
<dbReference type="GO" id="GO:0103016">
    <property type="term" value="F:tRNA-uridine 2-sulfurtransferase activity"/>
    <property type="evidence" value="ECO:0007669"/>
    <property type="project" value="UniProtKB-EC"/>
</dbReference>
<comment type="catalytic activity">
    <reaction evidence="8 9">
        <text>S-sulfanyl-L-cysteinyl-[protein] + uridine(34) in tRNA + AH2 + ATP = 2-thiouridine(34) in tRNA + L-cysteinyl-[protein] + A + AMP + diphosphate + H(+)</text>
        <dbReference type="Rhea" id="RHEA:47032"/>
        <dbReference type="Rhea" id="RHEA-COMP:10131"/>
        <dbReference type="Rhea" id="RHEA-COMP:11726"/>
        <dbReference type="Rhea" id="RHEA-COMP:11727"/>
        <dbReference type="Rhea" id="RHEA-COMP:11728"/>
        <dbReference type="ChEBI" id="CHEBI:13193"/>
        <dbReference type="ChEBI" id="CHEBI:15378"/>
        <dbReference type="ChEBI" id="CHEBI:17499"/>
        <dbReference type="ChEBI" id="CHEBI:29950"/>
        <dbReference type="ChEBI" id="CHEBI:30616"/>
        <dbReference type="ChEBI" id="CHEBI:33019"/>
        <dbReference type="ChEBI" id="CHEBI:61963"/>
        <dbReference type="ChEBI" id="CHEBI:65315"/>
        <dbReference type="ChEBI" id="CHEBI:87170"/>
        <dbReference type="ChEBI" id="CHEBI:456215"/>
        <dbReference type="EC" id="2.8.1.13"/>
    </reaction>
</comment>
<dbReference type="Pfam" id="PF20258">
    <property type="entry name" value="tRNA_Me_trans_C"/>
    <property type="match status" value="1"/>
</dbReference>
<proteinExistence type="inferred from homology"/>
<evidence type="ECO:0000313" key="13">
    <source>
        <dbReference type="Proteomes" id="UP000034119"/>
    </source>
</evidence>
<keyword evidence="9" id="KW-0963">Cytoplasm</keyword>
<evidence type="ECO:0000259" key="10">
    <source>
        <dbReference type="Pfam" id="PF20258"/>
    </source>
</evidence>
<dbReference type="InterPro" id="IPR004506">
    <property type="entry name" value="MnmA-like"/>
</dbReference>
<dbReference type="STRING" id="1618342.UY40_C0007G0019"/>
<name>A0A0G1VI10_9BACT</name>
<dbReference type="InterPro" id="IPR046884">
    <property type="entry name" value="MnmA-like_central"/>
</dbReference>
<feature type="region of interest" description="Interaction with tRNA" evidence="9">
    <location>
        <begin position="170"/>
        <end position="172"/>
    </location>
</feature>
<dbReference type="GO" id="GO:0000049">
    <property type="term" value="F:tRNA binding"/>
    <property type="evidence" value="ECO:0007669"/>
    <property type="project" value="UniProtKB-KW"/>
</dbReference>
<feature type="binding site" evidence="9">
    <location>
        <begin position="35"/>
        <end position="42"/>
    </location>
    <ligand>
        <name>ATP</name>
        <dbReference type="ChEBI" id="CHEBI:30616"/>
    </ligand>
</feature>
<keyword evidence="5 9" id="KW-0067">ATP-binding</keyword>
<keyword evidence="2 9" id="KW-0808">Transferase</keyword>
<dbReference type="NCBIfam" id="TIGR00420">
    <property type="entry name" value="trmU"/>
    <property type="match status" value="1"/>
</dbReference>
<comment type="function">
    <text evidence="9">Catalyzes the 2-thiolation of uridine at the wobble position (U34) of tRNA, leading to the formation of s(2)U34.</text>
</comment>
<dbReference type="SUPFAM" id="SSF52402">
    <property type="entry name" value="Adenine nucleotide alpha hydrolases-like"/>
    <property type="match status" value="1"/>
</dbReference>
<dbReference type="PANTHER" id="PTHR11933">
    <property type="entry name" value="TRNA 5-METHYLAMINOMETHYL-2-THIOURIDYLATE -METHYLTRANSFERASE"/>
    <property type="match status" value="1"/>
</dbReference>
<comment type="similarity">
    <text evidence="9">Belongs to the MnmA/TRMU family.</text>
</comment>
<feature type="domain" description="tRNA-specific 2-thiouridylase MnmA-like C-terminal" evidence="10">
    <location>
        <begin position="305"/>
        <end position="376"/>
    </location>
</feature>
<dbReference type="HAMAP" id="MF_00144">
    <property type="entry name" value="tRNA_thiouridyl_MnmA"/>
    <property type="match status" value="1"/>
</dbReference>
<evidence type="ECO:0000256" key="2">
    <source>
        <dbReference type="ARBA" id="ARBA00022679"/>
    </source>
</evidence>
<evidence type="ECO:0000259" key="11">
    <source>
        <dbReference type="Pfam" id="PF20259"/>
    </source>
</evidence>
<dbReference type="Gene3D" id="3.40.50.620">
    <property type="entry name" value="HUPs"/>
    <property type="match status" value="1"/>
</dbReference>
<dbReference type="InterPro" id="IPR046885">
    <property type="entry name" value="MnmA-like_C"/>
</dbReference>
<feature type="domain" description="tRNA-specific 2-thiouridylase MnmA-like central" evidence="11">
    <location>
        <begin position="229"/>
        <end position="292"/>
    </location>
</feature>
<dbReference type="InterPro" id="IPR014729">
    <property type="entry name" value="Rossmann-like_a/b/a_fold"/>
</dbReference>
<evidence type="ECO:0000313" key="12">
    <source>
        <dbReference type="EMBL" id="KKW05880.1"/>
    </source>
</evidence>
<evidence type="ECO:0000256" key="5">
    <source>
        <dbReference type="ARBA" id="ARBA00022840"/>
    </source>
</evidence>
<keyword evidence="3 9" id="KW-0819">tRNA processing</keyword>
<evidence type="ECO:0000256" key="7">
    <source>
        <dbReference type="ARBA" id="ARBA00023157"/>
    </source>
</evidence>
<dbReference type="AlphaFoldDB" id="A0A0G1VI10"/>
<feature type="active site" description="Cysteine persulfide intermediate" evidence="9">
    <location>
        <position position="220"/>
    </location>
</feature>
<keyword evidence="4 9" id="KW-0547">Nucleotide-binding</keyword>
<evidence type="ECO:0000256" key="9">
    <source>
        <dbReference type="HAMAP-Rule" id="MF_00144"/>
    </source>
</evidence>
<feature type="site" description="Interaction with tRNA" evidence="9">
    <location>
        <position position="149"/>
    </location>
</feature>
<keyword evidence="7 9" id="KW-1015">Disulfide bond</keyword>
<dbReference type="NCBIfam" id="NF001138">
    <property type="entry name" value="PRK00143.1"/>
    <property type="match status" value="1"/>
</dbReference>
<feature type="site" description="Interaction with tRNA" evidence="9">
    <location>
        <position position="360"/>
    </location>
</feature>
<dbReference type="GO" id="GO:0002143">
    <property type="term" value="P:tRNA wobble position uridine thiolation"/>
    <property type="evidence" value="ECO:0007669"/>
    <property type="project" value="TreeGrafter"/>
</dbReference>
<evidence type="ECO:0000256" key="3">
    <source>
        <dbReference type="ARBA" id="ARBA00022694"/>
    </source>
</evidence>
<feature type="active site" description="Nucleophile" evidence="9">
    <location>
        <position position="123"/>
    </location>
</feature>
<accession>A0A0G1VI10</accession>
<feature type="binding site" evidence="9">
    <location>
        <position position="148"/>
    </location>
    <ligand>
        <name>ATP</name>
        <dbReference type="ChEBI" id="CHEBI:30616"/>
    </ligand>
</feature>
<feature type="region of interest" description="Interaction with target base in tRNA" evidence="9">
    <location>
        <begin position="118"/>
        <end position="120"/>
    </location>
</feature>
<dbReference type="Gene3D" id="2.40.30.10">
    <property type="entry name" value="Translation factors"/>
    <property type="match status" value="1"/>
</dbReference>
<dbReference type="FunFam" id="3.40.50.620:FF:000115">
    <property type="entry name" value="tRNA-specific 2-thiouridylase MnmA"/>
    <property type="match status" value="1"/>
</dbReference>
<evidence type="ECO:0000256" key="1">
    <source>
        <dbReference type="ARBA" id="ARBA00022555"/>
    </source>
</evidence>
<dbReference type="PANTHER" id="PTHR11933:SF5">
    <property type="entry name" value="MITOCHONDRIAL TRNA-SPECIFIC 2-THIOURIDYLASE 1"/>
    <property type="match status" value="1"/>
</dbReference>
<dbReference type="InterPro" id="IPR023382">
    <property type="entry name" value="MnmA-like_central_sf"/>
</dbReference>
<protein>
    <recommendedName>
        <fullName evidence="9">tRNA-specific 2-thiouridylase MnmA</fullName>
        <ecNumber evidence="9">2.8.1.13</ecNumber>
    </recommendedName>
</protein>